<dbReference type="GO" id="GO:0016746">
    <property type="term" value="F:acyltransferase activity"/>
    <property type="evidence" value="ECO:0007669"/>
    <property type="project" value="UniProtKB-KW"/>
</dbReference>
<name>A0ABW4R7C4_9RHOB</name>
<dbReference type="Proteomes" id="UP001597213">
    <property type="component" value="Unassembled WGS sequence"/>
</dbReference>
<keyword evidence="3" id="KW-1185">Reference proteome</keyword>
<dbReference type="PANTHER" id="PTHR31435">
    <property type="entry name" value="PROTEIN NATD1"/>
    <property type="match status" value="1"/>
</dbReference>
<evidence type="ECO:0000313" key="3">
    <source>
        <dbReference type="Proteomes" id="UP001597213"/>
    </source>
</evidence>
<accession>A0ABW4R7C4</accession>
<dbReference type="EC" id="2.3.1.-" evidence="2"/>
<evidence type="ECO:0000259" key="1">
    <source>
        <dbReference type="PROSITE" id="PS51729"/>
    </source>
</evidence>
<dbReference type="PANTHER" id="PTHR31435:SF9">
    <property type="entry name" value="PROTEIN NATD1"/>
    <property type="match status" value="1"/>
</dbReference>
<dbReference type="InterPro" id="IPR016181">
    <property type="entry name" value="Acyl_CoA_acyltransferase"/>
</dbReference>
<dbReference type="InterPro" id="IPR031165">
    <property type="entry name" value="GNAT_YJDJ"/>
</dbReference>
<dbReference type="Pfam" id="PF14542">
    <property type="entry name" value="Acetyltransf_CG"/>
    <property type="match status" value="1"/>
</dbReference>
<gene>
    <name evidence="2" type="ORF">ACFSCT_08960</name>
</gene>
<evidence type="ECO:0000313" key="2">
    <source>
        <dbReference type="EMBL" id="MFD1881843.1"/>
    </source>
</evidence>
<dbReference type="SUPFAM" id="SSF55729">
    <property type="entry name" value="Acyl-CoA N-acyltransferases (Nat)"/>
    <property type="match status" value="1"/>
</dbReference>
<comment type="caution">
    <text evidence="2">The sequence shown here is derived from an EMBL/GenBank/DDBJ whole genome shotgun (WGS) entry which is preliminary data.</text>
</comment>
<keyword evidence="2" id="KW-0808">Transferase</keyword>
<dbReference type="EMBL" id="JBHUEN010000021">
    <property type="protein sequence ID" value="MFD1881843.1"/>
    <property type="molecule type" value="Genomic_DNA"/>
</dbReference>
<protein>
    <submittedName>
        <fullName evidence="2">GNAT family N-acetyltransferase</fullName>
        <ecNumber evidence="2">2.3.1.-</ecNumber>
    </submittedName>
</protein>
<keyword evidence="2" id="KW-0012">Acyltransferase</keyword>
<proteinExistence type="predicted"/>
<organism evidence="2 3">
    <name type="scientific">Paracoccus pacificus</name>
    <dbReference type="NCBI Taxonomy" id="1463598"/>
    <lineage>
        <taxon>Bacteria</taxon>
        <taxon>Pseudomonadati</taxon>
        <taxon>Pseudomonadota</taxon>
        <taxon>Alphaproteobacteria</taxon>
        <taxon>Rhodobacterales</taxon>
        <taxon>Paracoccaceae</taxon>
        <taxon>Paracoccus</taxon>
    </lineage>
</organism>
<dbReference type="InterPro" id="IPR045057">
    <property type="entry name" value="Gcn5-rel_NAT"/>
</dbReference>
<dbReference type="Gene3D" id="3.40.630.30">
    <property type="match status" value="1"/>
</dbReference>
<sequence>MTDIQIRKEAGRYVATIPGKPGEAELTFTRDGNVVHADHTGAPDSLRGTGAAAALVEALIHDARTEGFRIDPRCSYVAKKFDDNPDWAELRAV</sequence>
<dbReference type="PROSITE" id="PS51729">
    <property type="entry name" value="GNAT_YJDJ"/>
    <property type="match status" value="1"/>
</dbReference>
<reference evidence="3" key="1">
    <citation type="journal article" date="2019" name="Int. J. Syst. Evol. Microbiol.">
        <title>The Global Catalogue of Microorganisms (GCM) 10K type strain sequencing project: providing services to taxonomists for standard genome sequencing and annotation.</title>
        <authorList>
            <consortium name="The Broad Institute Genomics Platform"/>
            <consortium name="The Broad Institute Genome Sequencing Center for Infectious Disease"/>
            <person name="Wu L."/>
            <person name="Ma J."/>
        </authorList>
    </citation>
    <scope>NUCLEOTIDE SEQUENCE [LARGE SCALE GENOMIC DNA]</scope>
    <source>
        <strain evidence="3">CCUG 56029</strain>
    </source>
</reference>
<dbReference type="RefSeq" id="WP_379142032.1">
    <property type="nucleotide sequence ID" value="NZ_JBHUEN010000021.1"/>
</dbReference>
<feature type="domain" description="N-acetyltransferase" evidence="1">
    <location>
        <begin position="5"/>
        <end position="92"/>
    </location>
</feature>